<evidence type="ECO:0000313" key="2">
    <source>
        <dbReference type="Proteomes" id="UP001195483"/>
    </source>
</evidence>
<name>A0AAE0S7U7_9BIVA</name>
<comment type="caution">
    <text evidence="1">The sequence shown here is derived from an EMBL/GenBank/DDBJ whole genome shotgun (WGS) entry which is preliminary data.</text>
</comment>
<organism evidence="1 2">
    <name type="scientific">Potamilus streckersoni</name>
    <dbReference type="NCBI Taxonomy" id="2493646"/>
    <lineage>
        <taxon>Eukaryota</taxon>
        <taxon>Metazoa</taxon>
        <taxon>Spiralia</taxon>
        <taxon>Lophotrochozoa</taxon>
        <taxon>Mollusca</taxon>
        <taxon>Bivalvia</taxon>
        <taxon>Autobranchia</taxon>
        <taxon>Heteroconchia</taxon>
        <taxon>Palaeoheterodonta</taxon>
        <taxon>Unionida</taxon>
        <taxon>Unionoidea</taxon>
        <taxon>Unionidae</taxon>
        <taxon>Ambleminae</taxon>
        <taxon>Lampsilini</taxon>
        <taxon>Potamilus</taxon>
    </lineage>
</organism>
<dbReference type="AlphaFoldDB" id="A0AAE0S7U7"/>
<evidence type="ECO:0000313" key="1">
    <source>
        <dbReference type="EMBL" id="KAK3587017.1"/>
    </source>
</evidence>
<feature type="non-terminal residue" evidence="1">
    <location>
        <position position="1"/>
    </location>
</feature>
<dbReference type="Proteomes" id="UP001195483">
    <property type="component" value="Unassembled WGS sequence"/>
</dbReference>
<reference evidence="1" key="1">
    <citation type="journal article" date="2021" name="Genome Biol. Evol.">
        <title>A High-Quality Reference Genome for a Parasitic Bivalve with Doubly Uniparental Inheritance (Bivalvia: Unionida).</title>
        <authorList>
            <person name="Smith C.H."/>
        </authorList>
    </citation>
    <scope>NUCLEOTIDE SEQUENCE</scope>
    <source>
        <strain evidence="1">CHS0354</strain>
    </source>
</reference>
<keyword evidence="2" id="KW-1185">Reference proteome</keyword>
<proteinExistence type="predicted"/>
<accession>A0AAE0S7U7</accession>
<gene>
    <name evidence="1" type="ORF">CHS0354_016997</name>
</gene>
<reference evidence="1" key="3">
    <citation type="submission" date="2023-05" db="EMBL/GenBank/DDBJ databases">
        <authorList>
            <person name="Smith C.H."/>
        </authorList>
    </citation>
    <scope>NUCLEOTIDE SEQUENCE</scope>
    <source>
        <strain evidence="1">CHS0354</strain>
        <tissue evidence="1">Mantle</tissue>
    </source>
</reference>
<protein>
    <submittedName>
        <fullName evidence="1">Uncharacterized protein</fullName>
    </submittedName>
</protein>
<sequence length="58" mass="6747">MKGSVIIDRRKLRAKEIFKSEESSLLKEKGHVCIKKGYGIRHYYLGTLRLQVGHMSRT</sequence>
<dbReference type="EMBL" id="JAEAOA010001044">
    <property type="protein sequence ID" value="KAK3587017.1"/>
    <property type="molecule type" value="Genomic_DNA"/>
</dbReference>
<reference evidence="1" key="2">
    <citation type="journal article" date="2021" name="Genome Biol. Evol.">
        <title>Developing a high-quality reference genome for a parasitic bivalve with doubly uniparental inheritance (Bivalvia: Unionida).</title>
        <authorList>
            <person name="Smith C.H."/>
        </authorList>
    </citation>
    <scope>NUCLEOTIDE SEQUENCE</scope>
    <source>
        <strain evidence="1">CHS0354</strain>
        <tissue evidence="1">Mantle</tissue>
    </source>
</reference>